<proteinExistence type="inferred from homology"/>
<evidence type="ECO:0000256" key="7">
    <source>
        <dbReference type="ARBA" id="ARBA00023237"/>
    </source>
</evidence>
<comment type="caution">
    <text evidence="9">The sequence shown here is derived from an EMBL/GenBank/DDBJ whole genome shotgun (WGS) entry which is preliminary data.</text>
</comment>
<dbReference type="GO" id="GO:0015288">
    <property type="term" value="F:porin activity"/>
    <property type="evidence" value="ECO:0007669"/>
    <property type="project" value="TreeGrafter"/>
</dbReference>
<dbReference type="InterPro" id="IPR051906">
    <property type="entry name" value="TolC-like"/>
</dbReference>
<dbReference type="Gene3D" id="1.20.1600.10">
    <property type="entry name" value="Outer membrane efflux proteins (OEP)"/>
    <property type="match status" value="1"/>
</dbReference>
<dbReference type="Proteomes" id="UP000243900">
    <property type="component" value="Unassembled WGS sequence"/>
</dbReference>
<name>A0A2P6AU40_9GAMM</name>
<dbReference type="OrthoDB" id="9813458at2"/>
<evidence type="ECO:0000313" key="10">
    <source>
        <dbReference type="Proteomes" id="UP000243900"/>
    </source>
</evidence>
<dbReference type="InterPro" id="IPR010130">
    <property type="entry name" value="T1SS_OMP_TolC"/>
</dbReference>
<comment type="similarity">
    <text evidence="2">Belongs to the outer membrane factor (OMF) (TC 1.B.17) family.</text>
</comment>
<evidence type="ECO:0000313" key="9">
    <source>
        <dbReference type="EMBL" id="PQA48963.1"/>
    </source>
</evidence>
<keyword evidence="3" id="KW-0813">Transport</keyword>
<dbReference type="EMBL" id="PTQZ01000033">
    <property type="protein sequence ID" value="PQA48963.1"/>
    <property type="molecule type" value="Genomic_DNA"/>
</dbReference>
<evidence type="ECO:0000256" key="2">
    <source>
        <dbReference type="ARBA" id="ARBA00007613"/>
    </source>
</evidence>
<reference evidence="10" key="1">
    <citation type="submission" date="2018-02" db="EMBL/GenBank/DDBJ databases">
        <title>Genome sequencing of Solimonas sp. HR-BB.</title>
        <authorList>
            <person name="Lee Y."/>
            <person name="Jeon C.O."/>
        </authorList>
    </citation>
    <scope>NUCLEOTIDE SEQUENCE [LARGE SCALE GENOMIC DNA]</scope>
    <source>
        <strain evidence="10">HR-E</strain>
    </source>
</reference>
<comment type="subcellular location">
    <subcellularLocation>
        <location evidence="1">Cell outer membrane</location>
    </subcellularLocation>
</comment>
<sequence length="440" mass="47629">MRLRFLPLFAVMAALPAPAFALDLLAVIKLAEQNDPNLAAVRATRQAAELGTSITRAGLLPRVVIGGSISENTLKQQSTGKADYDSTQWTAKATLPLFRWDTWHQHKAAKAQRSQAEASADDQLQGRFLSIAEAYFNVLRAADNLTLAQAQEAGLNRQREQADARFKVGLIAGTDVIEAEAQRDGAVAQRLGSEIELNSARETLYAALGQRIGKLDQLRDSLPTLAPVPDDAEAWADMARTRNPALLAARHNASAADSNVQVQRGAYLPQIDLFASYSDRDNGSTSNPSISLSSGTTQTVGIEANWEVFASGRTAASVKQAGYQAEAARQQARASEHQVVNNARTGFLTVKADSARLQARQRAEASAQRAYDATSAGYSVGTRNIVDLLLSETNLYGARRDYANARYDYVINTLRLQAAVGMLDENAIRQVNGWLTATKQ</sequence>
<feature type="signal peptide" evidence="8">
    <location>
        <begin position="1"/>
        <end position="21"/>
    </location>
</feature>
<organism evidence="9 10">
    <name type="scientific">Amnimonas aquatica</name>
    <dbReference type="NCBI Taxonomy" id="2094561"/>
    <lineage>
        <taxon>Bacteria</taxon>
        <taxon>Pseudomonadati</taxon>
        <taxon>Pseudomonadota</taxon>
        <taxon>Gammaproteobacteria</taxon>
        <taxon>Moraxellales</taxon>
        <taxon>Moraxellaceae</taxon>
        <taxon>Amnimonas</taxon>
    </lineage>
</organism>
<evidence type="ECO:0000256" key="4">
    <source>
        <dbReference type="ARBA" id="ARBA00022452"/>
    </source>
</evidence>
<evidence type="ECO:0000256" key="6">
    <source>
        <dbReference type="ARBA" id="ARBA00023136"/>
    </source>
</evidence>
<evidence type="ECO:0000256" key="5">
    <source>
        <dbReference type="ARBA" id="ARBA00022692"/>
    </source>
</evidence>
<feature type="chain" id="PRO_5015192270" description="Type I secretion protein TolC" evidence="8">
    <location>
        <begin position="22"/>
        <end position="440"/>
    </location>
</feature>
<dbReference type="SUPFAM" id="SSF56954">
    <property type="entry name" value="Outer membrane efflux proteins (OEP)"/>
    <property type="match status" value="1"/>
</dbReference>
<keyword evidence="6" id="KW-0472">Membrane</keyword>
<evidence type="ECO:0008006" key="11">
    <source>
        <dbReference type="Google" id="ProtNLM"/>
    </source>
</evidence>
<dbReference type="GO" id="GO:0009279">
    <property type="term" value="C:cell outer membrane"/>
    <property type="evidence" value="ECO:0007669"/>
    <property type="project" value="UniProtKB-SubCell"/>
</dbReference>
<accession>A0A2P6AU40</accession>
<evidence type="ECO:0000256" key="3">
    <source>
        <dbReference type="ARBA" id="ARBA00022448"/>
    </source>
</evidence>
<dbReference type="AlphaFoldDB" id="A0A2P6AU40"/>
<keyword evidence="8" id="KW-0732">Signal</keyword>
<dbReference type="InterPro" id="IPR003423">
    <property type="entry name" value="OMP_efflux"/>
</dbReference>
<keyword evidence="5" id="KW-0812">Transmembrane</keyword>
<dbReference type="PANTHER" id="PTHR30026">
    <property type="entry name" value="OUTER MEMBRANE PROTEIN TOLC"/>
    <property type="match status" value="1"/>
</dbReference>
<evidence type="ECO:0000256" key="1">
    <source>
        <dbReference type="ARBA" id="ARBA00004442"/>
    </source>
</evidence>
<protein>
    <recommendedName>
        <fullName evidence="11">Type I secretion protein TolC</fullName>
    </recommendedName>
</protein>
<evidence type="ECO:0000256" key="8">
    <source>
        <dbReference type="SAM" id="SignalP"/>
    </source>
</evidence>
<dbReference type="PANTHER" id="PTHR30026:SF20">
    <property type="entry name" value="OUTER MEMBRANE PROTEIN TOLC"/>
    <property type="match status" value="1"/>
</dbReference>
<dbReference type="GO" id="GO:1990281">
    <property type="term" value="C:efflux pump complex"/>
    <property type="evidence" value="ECO:0007669"/>
    <property type="project" value="TreeGrafter"/>
</dbReference>
<keyword evidence="10" id="KW-1185">Reference proteome</keyword>
<dbReference type="Pfam" id="PF02321">
    <property type="entry name" value="OEP"/>
    <property type="match status" value="2"/>
</dbReference>
<dbReference type="NCBIfam" id="TIGR01844">
    <property type="entry name" value="type_I_sec_TolC"/>
    <property type="match status" value="1"/>
</dbReference>
<keyword evidence="7" id="KW-0998">Cell outer membrane</keyword>
<dbReference type="GO" id="GO:0015562">
    <property type="term" value="F:efflux transmembrane transporter activity"/>
    <property type="evidence" value="ECO:0007669"/>
    <property type="project" value="InterPro"/>
</dbReference>
<gene>
    <name evidence="9" type="ORF">C5O18_02685</name>
</gene>
<keyword evidence="4" id="KW-1134">Transmembrane beta strand</keyword>
<dbReference type="RefSeq" id="WP_105191324.1">
    <property type="nucleotide sequence ID" value="NZ_PTQZ01000033.1"/>
</dbReference>